<keyword evidence="11" id="KW-1185">Reference proteome</keyword>
<dbReference type="SUPFAM" id="SSF48225">
    <property type="entry name" value="Seven-hairpin glycosidases"/>
    <property type="match status" value="1"/>
</dbReference>
<dbReference type="KEGG" id="dfa:DFA_06064"/>
<proteinExistence type="inferred from homology"/>
<name>F4PK02_CACFS</name>
<protein>
    <recommendedName>
        <fullName evidence="7">alpha-1,2-Mannosidase</fullName>
        <ecNumber evidence="7">3.2.1.-</ecNumber>
    </recommendedName>
</protein>
<keyword evidence="4" id="KW-0325">Glycoprotein</keyword>
<organism evidence="10 11">
    <name type="scientific">Cavenderia fasciculata</name>
    <name type="common">Slime mold</name>
    <name type="synonym">Dictyostelium fasciculatum</name>
    <dbReference type="NCBI Taxonomy" id="261658"/>
    <lineage>
        <taxon>Eukaryota</taxon>
        <taxon>Amoebozoa</taxon>
        <taxon>Evosea</taxon>
        <taxon>Eumycetozoa</taxon>
        <taxon>Dictyostelia</taxon>
        <taxon>Acytosteliales</taxon>
        <taxon>Cavenderiaceae</taxon>
        <taxon>Cavenderia</taxon>
    </lineage>
</organism>
<dbReference type="EMBL" id="GL883007">
    <property type="protein sequence ID" value="EGG23926.1"/>
    <property type="molecule type" value="Genomic_DNA"/>
</dbReference>
<feature type="active site" description="Proton donor" evidence="5">
    <location>
        <position position="269"/>
    </location>
</feature>
<dbReference type="PANTHER" id="PTHR45679:SF6">
    <property type="entry name" value="ER DEGRADATION-ENHANCING ALPHA-MANNOSIDASE-LIKE PROTEIN 2"/>
    <property type="match status" value="1"/>
</dbReference>
<feature type="signal peptide" evidence="9">
    <location>
        <begin position="1"/>
        <end position="29"/>
    </location>
</feature>
<dbReference type="InterPro" id="IPR044674">
    <property type="entry name" value="EDEM1/2/3"/>
</dbReference>
<dbReference type="EC" id="3.2.1.-" evidence="7"/>
<dbReference type="PANTHER" id="PTHR45679">
    <property type="entry name" value="ER DEGRADATION-ENHANCING ALPHA-MANNOSIDASE-LIKE PROTEIN 2"/>
    <property type="match status" value="1"/>
</dbReference>
<gene>
    <name evidence="10" type="ORF">DFA_06064</name>
</gene>
<evidence type="ECO:0000313" key="11">
    <source>
        <dbReference type="Proteomes" id="UP000007797"/>
    </source>
</evidence>
<comment type="cofactor">
    <cofactor evidence="6">
        <name>Ca(2+)</name>
        <dbReference type="ChEBI" id="CHEBI:29108"/>
    </cofactor>
</comment>
<evidence type="ECO:0000256" key="1">
    <source>
        <dbReference type="ARBA" id="ARBA00004240"/>
    </source>
</evidence>
<evidence type="ECO:0000256" key="9">
    <source>
        <dbReference type="SAM" id="SignalP"/>
    </source>
</evidence>
<evidence type="ECO:0000256" key="8">
    <source>
        <dbReference type="SAM" id="MobiDB-lite"/>
    </source>
</evidence>
<evidence type="ECO:0000256" key="4">
    <source>
        <dbReference type="ARBA" id="ARBA00023180"/>
    </source>
</evidence>
<dbReference type="GO" id="GO:1904380">
    <property type="term" value="P:endoplasmic reticulum mannose trimming"/>
    <property type="evidence" value="ECO:0007669"/>
    <property type="project" value="InterPro"/>
</dbReference>
<feature type="compositionally biased region" description="Basic and acidic residues" evidence="8">
    <location>
        <begin position="657"/>
        <end position="680"/>
    </location>
</feature>
<dbReference type="Proteomes" id="UP000007797">
    <property type="component" value="Unassembled WGS sequence"/>
</dbReference>
<dbReference type="InterPro" id="IPR001382">
    <property type="entry name" value="Glyco_hydro_47"/>
</dbReference>
<feature type="active site" evidence="5">
    <location>
        <position position="404"/>
    </location>
</feature>
<evidence type="ECO:0000256" key="7">
    <source>
        <dbReference type="RuleBase" id="RU361193"/>
    </source>
</evidence>
<feature type="binding site" evidence="6">
    <location>
        <position position="605"/>
    </location>
    <ligand>
        <name>Ca(2+)</name>
        <dbReference type="ChEBI" id="CHEBI:29108"/>
    </ligand>
</feature>
<reference evidence="11" key="1">
    <citation type="journal article" date="2011" name="Genome Res.">
        <title>Phylogeny-wide analysis of social amoeba genomes highlights ancient origins for complex intercellular communication.</title>
        <authorList>
            <person name="Heidel A.J."/>
            <person name="Lawal H.M."/>
            <person name="Felder M."/>
            <person name="Schilde C."/>
            <person name="Helps N.R."/>
            <person name="Tunggal B."/>
            <person name="Rivero F."/>
            <person name="John U."/>
            <person name="Schleicher M."/>
            <person name="Eichinger L."/>
            <person name="Platzer M."/>
            <person name="Noegel A.A."/>
            <person name="Schaap P."/>
            <person name="Gloeckner G."/>
        </authorList>
    </citation>
    <scope>NUCLEOTIDE SEQUENCE [LARGE SCALE GENOMIC DNA]</scope>
    <source>
        <strain evidence="11">SH3</strain>
    </source>
</reference>
<dbReference type="STRING" id="1054147.F4PK02"/>
<dbReference type="PROSITE" id="PS51257">
    <property type="entry name" value="PROKAR_LIPOPROTEIN"/>
    <property type="match status" value="1"/>
</dbReference>
<comment type="similarity">
    <text evidence="2 7">Belongs to the glycosyl hydrolase 47 family.</text>
</comment>
<dbReference type="PRINTS" id="PR00747">
    <property type="entry name" value="GLYHDRLASE47"/>
</dbReference>
<feature type="active site" evidence="5">
    <location>
        <position position="518"/>
    </location>
</feature>
<dbReference type="AlphaFoldDB" id="F4PK02"/>
<feature type="active site" description="Proton donor" evidence="5">
    <location>
        <position position="497"/>
    </location>
</feature>
<sequence>MKFKSFHVSIVIIILVLLLLSCQLGHTSSSSSNKEQEQTNNNRDTKIQTNKEKLPKEFSHLVLDDKHIKKNKDEQVIESTTTIEHTKEDKQRQKQFTSTTTTTHQDDSSSSNKEQEEQQTSKQQPICDLKKQEIIYTIKDLNNERWIDKRNGEQVKDPFEFINGPNRTYDQKALDLNYNAQELKMALKKDAKEMFYHGYNSYINYAYPNDELKSITCEGSDQFGQYSLTYLDALDALLVFGDLEEFRQGVQWVSKNYHFNKNYSVSVFETNIRILGGLLSAHLLAEIHLPEYKGELIPVALEIGEILLKAFDTPTGIPYGSIHLQNGVARNESEITCSAAAGTFSLEFGVLSKITGRPQFERAAKRATKAIWQFRSSLDLIGNHIDITTGQWKIKESGIGTGADSYFEYLLKSAIFFDDEEYMDLFIKSYRAIYRHVRKEPWYVDVSMNQGLIIWPIYNSLQSFWPGLQMLGGQFEDSISTTRAFHAVWRRFGVIPEGYNLMAGAVQQTQEAYPLRPELGESFYYLYTATHDPQFLRMGRDMIFSLNNLTRTKCGFAGIKDVETQTYFDKMESFFLSETIKYLYLLFTDQDDGGLIGKRPYIFTTEGHILPMQYRFFEKDSLYKKNLTREDIFPRKASMPPMPKPFNIIDPINITNQDKEKNKEKNKDRPIKEEKKREPDQYDELFKEMETTNNWKCSKPSYLRSISAGSLQLVGNHNGEHEWFEDPNLLDSFDQ</sequence>
<dbReference type="GO" id="GO:0016020">
    <property type="term" value="C:membrane"/>
    <property type="evidence" value="ECO:0007669"/>
    <property type="project" value="InterPro"/>
</dbReference>
<evidence type="ECO:0000256" key="3">
    <source>
        <dbReference type="ARBA" id="ARBA00022824"/>
    </source>
</evidence>
<evidence type="ECO:0000256" key="5">
    <source>
        <dbReference type="PIRSR" id="PIRSR601382-1"/>
    </source>
</evidence>
<feature type="region of interest" description="Disordered" evidence="8">
    <location>
        <begin position="27"/>
        <end position="52"/>
    </location>
</feature>
<keyword evidence="6" id="KW-0106">Calcium</keyword>
<accession>F4PK02</accession>
<keyword evidence="9" id="KW-0732">Signal</keyword>
<dbReference type="Pfam" id="PF01532">
    <property type="entry name" value="Glyco_hydro_47"/>
    <property type="match status" value="1"/>
</dbReference>
<dbReference type="InterPro" id="IPR012341">
    <property type="entry name" value="6hp_glycosidase-like_sf"/>
</dbReference>
<feature type="chain" id="PRO_5003315361" description="alpha-1,2-Mannosidase" evidence="9">
    <location>
        <begin position="30"/>
        <end position="735"/>
    </location>
</feature>
<comment type="subcellular location">
    <subcellularLocation>
        <location evidence="1">Endoplasmic reticulum</location>
    </subcellularLocation>
</comment>
<keyword evidence="3" id="KW-0256">Endoplasmic reticulum</keyword>
<feature type="compositionally biased region" description="Low complexity" evidence="8">
    <location>
        <begin position="97"/>
        <end position="124"/>
    </location>
</feature>
<dbReference type="InterPro" id="IPR036026">
    <property type="entry name" value="Seven-hairpin_glycosidases"/>
</dbReference>
<dbReference type="GO" id="GO:0005975">
    <property type="term" value="P:carbohydrate metabolic process"/>
    <property type="evidence" value="ECO:0007669"/>
    <property type="project" value="InterPro"/>
</dbReference>
<evidence type="ECO:0000313" key="10">
    <source>
        <dbReference type="EMBL" id="EGG23926.1"/>
    </source>
</evidence>
<dbReference type="OrthoDB" id="8118055at2759"/>
<dbReference type="GO" id="GO:0004571">
    <property type="term" value="F:mannosyl-oligosaccharide 1,2-alpha-mannosidase activity"/>
    <property type="evidence" value="ECO:0007669"/>
    <property type="project" value="InterPro"/>
</dbReference>
<feature type="compositionally biased region" description="Polar residues" evidence="8">
    <location>
        <begin position="27"/>
        <end position="42"/>
    </location>
</feature>
<keyword evidence="7" id="KW-0326">Glycosidase</keyword>
<feature type="compositionally biased region" description="Basic and acidic residues" evidence="8">
    <location>
        <begin position="43"/>
        <end position="52"/>
    </location>
</feature>
<dbReference type="GeneID" id="14876604"/>
<keyword evidence="6" id="KW-0479">Metal-binding</keyword>
<dbReference type="RefSeq" id="XP_004361777.1">
    <property type="nucleotide sequence ID" value="XM_004361720.1"/>
</dbReference>
<dbReference type="GO" id="GO:0044322">
    <property type="term" value="C:endoplasmic reticulum quality control compartment"/>
    <property type="evidence" value="ECO:0007669"/>
    <property type="project" value="GOC"/>
</dbReference>
<feature type="region of interest" description="Disordered" evidence="8">
    <location>
        <begin position="644"/>
        <end position="680"/>
    </location>
</feature>
<dbReference type="GO" id="GO:0005509">
    <property type="term" value="F:calcium ion binding"/>
    <property type="evidence" value="ECO:0007669"/>
    <property type="project" value="InterPro"/>
</dbReference>
<evidence type="ECO:0000256" key="2">
    <source>
        <dbReference type="ARBA" id="ARBA00007658"/>
    </source>
</evidence>
<keyword evidence="7 10" id="KW-0378">Hydrolase</keyword>
<evidence type="ECO:0000256" key="6">
    <source>
        <dbReference type="PIRSR" id="PIRSR601382-2"/>
    </source>
</evidence>
<feature type="region of interest" description="Disordered" evidence="8">
    <location>
        <begin position="76"/>
        <end position="125"/>
    </location>
</feature>
<dbReference type="Gene3D" id="1.50.10.10">
    <property type="match status" value="1"/>
</dbReference>